<evidence type="ECO:0000256" key="2">
    <source>
        <dbReference type="SAM" id="Coils"/>
    </source>
</evidence>
<keyword evidence="1" id="KW-0843">Virulence</keyword>
<name>A0A2S9XDF6_9BACT</name>
<evidence type="ECO:0000259" key="3">
    <source>
        <dbReference type="Pfam" id="PF18276"/>
    </source>
</evidence>
<organism evidence="6 7">
    <name type="scientific">Enhygromyxa salina</name>
    <dbReference type="NCBI Taxonomy" id="215803"/>
    <lineage>
        <taxon>Bacteria</taxon>
        <taxon>Pseudomonadati</taxon>
        <taxon>Myxococcota</taxon>
        <taxon>Polyangia</taxon>
        <taxon>Nannocystales</taxon>
        <taxon>Nannocystaceae</taxon>
        <taxon>Enhygromyxa</taxon>
    </lineage>
</organism>
<dbReference type="EMBL" id="PVNK01000268">
    <property type="protein sequence ID" value="PRP90800.1"/>
    <property type="molecule type" value="Genomic_DNA"/>
</dbReference>
<evidence type="ECO:0008006" key="8">
    <source>
        <dbReference type="Google" id="ProtNLM"/>
    </source>
</evidence>
<protein>
    <recommendedName>
        <fullName evidence="8">Virulence plasmid A protein</fullName>
    </recommendedName>
</protein>
<dbReference type="Proteomes" id="UP000237968">
    <property type="component" value="Unassembled WGS sequence"/>
</dbReference>
<accession>A0A2S9XDF6</accession>
<feature type="domain" description="Neuraminidase-like" evidence="4">
    <location>
        <begin position="1543"/>
        <end position="1613"/>
    </location>
</feature>
<evidence type="ECO:0000259" key="5">
    <source>
        <dbReference type="Pfam" id="PF20220"/>
    </source>
</evidence>
<dbReference type="Pfam" id="PF20220">
    <property type="entry name" value="ABC_toxin_N"/>
    <property type="match status" value="1"/>
</dbReference>
<keyword evidence="2" id="KW-0175">Coiled coil</keyword>
<sequence length="2964" mass="326045">MPNYTVSGRVVGNDGVPVIGATVTVHEILTLTGQPPQKGASAATDPSGRFTISWAESAAPTSPWDLFVRATDGAETVESPLISDLESFVTVDLVLGVGPYEGLTEWHRVKAKAGPLLGGSEAKDVPADRLEWLSRRADVFPTHLAAFIQAHRIADGRTVKAQSCYAFLRAGLPADLLGLVRAGESAWESALRDGWARILIPQPGDGSPEARDQEVADELAAMREIVVDAAVARPVAGVNQRVLLDSAALTDAQQRIFTQLWLAHSGPIEDFWAAVSGSSLGAEIPVLKFTIEAATLVDAHLETLEALQAERSDGKITTVADTARWSVAEWDAMLTARSVTAPDEIPGTDATERRQNYARALFNVLEGAYPSASLGAAITRDEQAASAPPHTTALATFLTNNPAFDIVESTIGHYLDGAVAPWAGVDPAEHAQARTNLEIVQRVYRLTPPIGRYATAKALLEQGITSATQIIASTRSEFVTKIGLSLPSDDHDAEALAGAVWDNAAKVHSLVVGLSSQLALAKTNADFVPVAFPGAEQFDEAPNGLAELSTILGNLDYCACEHCRSVFSPAAYLTDLLAFLKARPAAQAEHALEVLLARRPDLAHILLDCANTNTPLPYIDLVNELLEDFVDGGLGPSSKQTTWTAAELRLHPEHLDANVYEGATLTQAVHPWTLPFSLPTVEAQTYLRHLGVPRHELMRRVAMLAPSDASLDAIAGDVLGLDATSFEIVAGGTGSPDGREFWGFAATPQNDGWVGILNGTGEAGDVGELLRRARLELDALRELVGLDFINPDGNIALQWAETCELDDATIAFLDAPALDRIHRFVRLQRASQIPARLLNVLLCDALGGTLERTALRSLAEVVRLRDRLRLSWDELATFWATVIDARDREPRSLYTRRFLGKDLGPVDPDFFPAGDGSKLFGESTPATAITTAQLPRVLAGLGIGERDYQLLAASELASDAFSFANFTALVRCVVFARALRLSIAQFVCLVNLTGLDPFADPSASLAFVDQLDAIRQSGFSVDELDWLLRHEFSGLDPLDEATIGRSLAELAKGLATIEDEAARLEDPDGQALAANLAALLEPADVSATLELVDRSTALTPAERDAFIDASFAGILDVEAAKGVLCDYANEDSLEVSRRRAWLLGKVVGHLRRRALVLDTIAAHFGVPAMVAEALAMTVLTDPAGSAPLFEVYRLPFATPEQLAAGVTPTSHANEFAAWTRLAKAALVCERFELRPDQVAWYSGRSAWLDLDALPLDGAATDATFESWDRLRQALDLRDLSRPEELAPAEIAEAGTLAEAIGILAAHAGWDAAAVLSLATALGYDDTHAAAVAEELIPARLRLLIETAERLGVGLDVLLDWATPTPTMTQATAIKAATRAKYGEDRWPEVAKPLRDVVRERQRDALVDAAIAITPAFRTTNEVFEHLLIDVEMSACMMTSRIKQAIASVQIFIHRVLLHLDVDEVTFDPEAIERWGWMKNYRVWEANRKVFLYPENWVEPELRADKSPEFEELEANLMQGVLDPPRVEKALGAYLESLVRVANLEMIGVYTNPNTDELWLLGRTQASPHEWFVRRRLAAGTWEAWQAVPCGIDSDAVVICVHQGRLHLFWATEHEVALPEEKLAYCFRLHHLERGPDGWSKPTVSKPNYRVFLPKHDYRLHFKIGVYEITLTVLWQNPDQLDGLPGVAATFRYDPVEQLAHPRYRWMGTYLHDDQVDPVGTKASADVAVLNGKQLVALGQFDDFDGQRNVKAPTYIVDAPDVEPSSARFTQGDASVLVFDRPSKRRKTTFVHQANIWTPDGLSTLLPAIYDDRLRKYLLEPGYSFAVKDANPARIGHVKPPRYVACPPPAPELPQSTRSPKRRTQKLRDGIVELKPWTSGAPGRTPALGTLEVLDNPDAPAYTHGLLLANSQAMLSANLDLGVELEAYPADPQGFVLDMVELYHPFARDLQVALATKGLPGLYAPPTNSSLFRQQKTNDPFGEDEMGLNYPVVRGEIPIEEFDFEFDSPYANYNWEIFYHVPMLLAGKLGTEQRWEEAQSWFHLIFNPIDLVKLPGETETSKFWRIKPFFEQASILAKDQFEVMLGIGVTPAEQQAAVEAFARQVATWEANPFDPHAVARVRPGVYQRALLREYFDNLIAWADHLFRRDTIESITEATVLYIVVAQLLGRRPQEVPGPEGSAKTFAELDANGLDPFANAMIQLESWIHLPAQAVKKQGCGDPEAPESWVRVPVVSHFWYFCYPPNPELLKYWDILADRLFKIRHCQNIDGVERQLPLFEPPIDPALLVRATAAGVDIQSVLAELDSGLPPYRFRSVHARAMAFANSLRSLGASLLSAIEKRDAEELSRIRAGQELEMLARVREVRVKQRDEARAAIESLEAARTVIDERQLHYFTLIQRELTPEETQQFDAGKKAQNKRNTAQGLQLGASIASAFPQTSVFPPNASFGGLQLANVMNMIAAGYTYAAGEQEYKANRAGLTASFHRRAQDWGLQYELAKLEYARADKDIVAANIRLAIAEREIENHKTQLDHAQAVDEYMRAKFSNVELYDWMSRQLANLYFQTYQLAFDLAKRAERAYRHELAIPPSEPPIIEFGYWDSLRKGLLAGERLSHDLERLDLAYMDRDVREFELRKSISLAELAPAQLQALRETGACTFDLPEVLFDLDHPGHYLRRIRAVRLTIPAVVGPHTSLGASLQLLTHKTRREKLLGDYAEEPVGGDARFAYGTGAGQTIATSTALSDGGLFNLDFRDERYLPFEYAGAVSSWKLELPGKIRQFDYRTIEDVVVHIDYTARNGGAGLRTAAENSLVERFNSIHAGEPMALLLSVHEAFPNEWERFFEVDEGDHVLSLPILAEHFPYLARRTGFAVTKLSFAAMLEPSLGSVPIPDVAAQLDLVQAAQDFVQAPDDAFMTASFTLGSPTQPGTWALTVADGAIPAQLQTDGVLDPDRLAGMVLVLHYTLEDAP</sequence>
<dbReference type="Pfam" id="PF18276">
    <property type="entry name" value="TcA_TcB_BD"/>
    <property type="match status" value="1"/>
</dbReference>
<dbReference type="InterPro" id="IPR046839">
    <property type="entry name" value="ABC_toxin_N"/>
</dbReference>
<evidence type="ECO:0000313" key="6">
    <source>
        <dbReference type="EMBL" id="PRP90800.1"/>
    </source>
</evidence>
<feature type="coiled-coil region" evidence="2">
    <location>
        <begin position="2500"/>
        <end position="2534"/>
    </location>
</feature>
<dbReference type="InterPro" id="IPR018003">
    <property type="entry name" value="Insecticidal_toxin/plasmid_vir"/>
</dbReference>
<gene>
    <name evidence="6" type="ORF">ENSA5_61200</name>
</gene>
<keyword evidence="7" id="KW-1185">Reference proteome</keyword>
<proteinExistence type="predicted"/>
<dbReference type="InterPro" id="IPR040840">
    <property type="entry name" value="TcA_TcB_BD"/>
</dbReference>
<feature type="domain" description="Tc toxin complex TcA C-terminal TcB-binding" evidence="3">
    <location>
        <begin position="2505"/>
        <end position="2792"/>
    </location>
</feature>
<dbReference type="Pfam" id="PF18413">
    <property type="entry name" value="Neuraminidase"/>
    <property type="match status" value="1"/>
</dbReference>
<evidence type="ECO:0000256" key="1">
    <source>
        <dbReference type="ARBA" id="ARBA00023026"/>
    </source>
</evidence>
<dbReference type="InterPro" id="IPR041079">
    <property type="entry name" value="Neuraminidase-like"/>
</dbReference>
<evidence type="ECO:0000313" key="7">
    <source>
        <dbReference type="Proteomes" id="UP000237968"/>
    </source>
</evidence>
<feature type="domain" description="ABC toxin N-terminal" evidence="5">
    <location>
        <begin position="1396"/>
        <end position="1513"/>
    </location>
</feature>
<dbReference type="Pfam" id="PF03538">
    <property type="entry name" value="VRP1"/>
    <property type="match status" value="1"/>
</dbReference>
<comment type="caution">
    <text evidence="6">The sequence shown here is derived from an EMBL/GenBank/DDBJ whole genome shotgun (WGS) entry which is preliminary data.</text>
</comment>
<reference evidence="6 7" key="1">
    <citation type="submission" date="2018-03" db="EMBL/GenBank/DDBJ databases">
        <title>Draft Genome Sequences of the Obligatory Marine Myxobacteria Enhygromyxa salina SWB005.</title>
        <authorList>
            <person name="Poehlein A."/>
            <person name="Moghaddam J.A."/>
            <person name="Harms H."/>
            <person name="Alanjari M."/>
            <person name="Koenig G.M."/>
            <person name="Daniel R."/>
            <person name="Schaeberle T.F."/>
        </authorList>
    </citation>
    <scope>NUCLEOTIDE SEQUENCE [LARGE SCALE GENOMIC DNA]</scope>
    <source>
        <strain evidence="6 7">SWB005</strain>
    </source>
</reference>
<evidence type="ECO:0000259" key="4">
    <source>
        <dbReference type="Pfam" id="PF18413"/>
    </source>
</evidence>